<dbReference type="Pfam" id="PF05368">
    <property type="entry name" value="NmrA"/>
    <property type="match status" value="1"/>
</dbReference>
<dbReference type="Proteomes" id="UP000717696">
    <property type="component" value="Unassembled WGS sequence"/>
</dbReference>
<evidence type="ECO:0000313" key="5">
    <source>
        <dbReference type="Proteomes" id="UP000717696"/>
    </source>
</evidence>
<reference evidence="4" key="1">
    <citation type="journal article" date="2021" name="Nat. Commun.">
        <title>Genetic determinants of endophytism in the Arabidopsis root mycobiome.</title>
        <authorList>
            <person name="Mesny F."/>
            <person name="Miyauchi S."/>
            <person name="Thiergart T."/>
            <person name="Pickel B."/>
            <person name="Atanasova L."/>
            <person name="Karlsson M."/>
            <person name="Huettel B."/>
            <person name="Barry K.W."/>
            <person name="Haridas S."/>
            <person name="Chen C."/>
            <person name="Bauer D."/>
            <person name="Andreopoulos W."/>
            <person name="Pangilinan J."/>
            <person name="LaButti K."/>
            <person name="Riley R."/>
            <person name="Lipzen A."/>
            <person name="Clum A."/>
            <person name="Drula E."/>
            <person name="Henrissat B."/>
            <person name="Kohler A."/>
            <person name="Grigoriev I.V."/>
            <person name="Martin F.M."/>
            <person name="Hacquard S."/>
        </authorList>
    </citation>
    <scope>NUCLEOTIDE SEQUENCE</scope>
    <source>
        <strain evidence="4">MPI-CAGE-AT-0021</strain>
    </source>
</reference>
<feature type="domain" description="NmrA-like" evidence="3">
    <location>
        <begin position="8"/>
        <end position="196"/>
    </location>
</feature>
<dbReference type="EMBL" id="JAGMUU010000016">
    <property type="protein sequence ID" value="KAH7137044.1"/>
    <property type="molecule type" value="Genomic_DNA"/>
</dbReference>
<dbReference type="InterPro" id="IPR036291">
    <property type="entry name" value="NAD(P)-bd_dom_sf"/>
</dbReference>
<evidence type="ECO:0000256" key="2">
    <source>
        <dbReference type="ARBA" id="ARBA00023002"/>
    </source>
</evidence>
<evidence type="ECO:0000313" key="4">
    <source>
        <dbReference type="EMBL" id="KAH7137044.1"/>
    </source>
</evidence>
<organism evidence="4 5">
    <name type="scientific">Dactylonectria estremocensis</name>
    <dbReference type="NCBI Taxonomy" id="1079267"/>
    <lineage>
        <taxon>Eukaryota</taxon>
        <taxon>Fungi</taxon>
        <taxon>Dikarya</taxon>
        <taxon>Ascomycota</taxon>
        <taxon>Pezizomycotina</taxon>
        <taxon>Sordariomycetes</taxon>
        <taxon>Hypocreomycetidae</taxon>
        <taxon>Hypocreales</taxon>
        <taxon>Nectriaceae</taxon>
        <taxon>Dactylonectria</taxon>
    </lineage>
</organism>
<keyword evidence="1" id="KW-0521">NADP</keyword>
<comment type="caution">
    <text evidence="4">The sequence shown here is derived from an EMBL/GenBank/DDBJ whole genome shotgun (WGS) entry which is preliminary data.</text>
</comment>
<dbReference type="Gene3D" id="3.90.25.10">
    <property type="entry name" value="UDP-galactose 4-epimerase, domain 1"/>
    <property type="match status" value="1"/>
</dbReference>
<dbReference type="PANTHER" id="PTHR47706:SF9">
    <property type="entry name" value="NMRA-LIKE DOMAIN-CONTAINING PROTEIN-RELATED"/>
    <property type="match status" value="1"/>
</dbReference>
<keyword evidence="2" id="KW-0560">Oxidoreductase</keyword>
<dbReference type="Gene3D" id="3.40.50.720">
    <property type="entry name" value="NAD(P)-binding Rossmann-like Domain"/>
    <property type="match status" value="1"/>
</dbReference>
<dbReference type="OrthoDB" id="9974981at2759"/>
<dbReference type="InterPro" id="IPR051609">
    <property type="entry name" value="NmrA/Isoflavone_reductase-like"/>
</dbReference>
<accession>A0A9P9J0I0</accession>
<dbReference type="GO" id="GO:0016491">
    <property type="term" value="F:oxidoreductase activity"/>
    <property type="evidence" value="ECO:0007669"/>
    <property type="project" value="UniProtKB-KW"/>
</dbReference>
<evidence type="ECO:0000256" key="1">
    <source>
        <dbReference type="ARBA" id="ARBA00022857"/>
    </source>
</evidence>
<dbReference type="InterPro" id="IPR008030">
    <property type="entry name" value="NmrA-like"/>
</dbReference>
<dbReference type="PANTHER" id="PTHR47706">
    <property type="entry name" value="NMRA-LIKE FAMILY PROTEIN"/>
    <property type="match status" value="1"/>
</dbReference>
<sequence>MSEPCAVSVIALVGAGGNLGRYVLFGLKNSPYKFEIRTLSRKLAPPKGSDSNHHVQVDFDNEERLKESLRGCEFLINCMGTSGDYHGSKMALVHAAAAAGVYGYITSDFGVDYNTPSIHFDHPVWVEKKQHLEYSKSLGLRTLAICPGLFLEQPFGAFGPWHGFDHNSKSFFVAGTGKQRISVTSKLDIGAAVARVCHLVLSTEAKQNHSQIQPLSKKDYIRISGHAVTPYQVVDLANRNSETEDGKGGDQCENWKVQALTSEEQCQSFQSSMKVVAMDEEAESVLDHDGGFDPEVASQVAGRVFRAMGDGTLHFAENDNELLNPRQQYWKWSQLTNFEQDTKAKGLW</sequence>
<gene>
    <name evidence="4" type="ORF">B0J13DRAFT_677789</name>
</gene>
<keyword evidence="5" id="KW-1185">Reference proteome</keyword>
<dbReference type="AlphaFoldDB" id="A0A9P9J0I0"/>
<proteinExistence type="predicted"/>
<evidence type="ECO:0000259" key="3">
    <source>
        <dbReference type="Pfam" id="PF05368"/>
    </source>
</evidence>
<dbReference type="SUPFAM" id="SSF51735">
    <property type="entry name" value="NAD(P)-binding Rossmann-fold domains"/>
    <property type="match status" value="1"/>
</dbReference>
<protein>
    <recommendedName>
        <fullName evidence="3">NmrA-like domain-containing protein</fullName>
    </recommendedName>
</protein>
<name>A0A9P9J0I0_9HYPO</name>